<feature type="compositionally biased region" description="Polar residues" evidence="1">
    <location>
        <begin position="626"/>
        <end position="635"/>
    </location>
</feature>
<proteinExistence type="predicted"/>
<feature type="compositionally biased region" description="Polar residues" evidence="1">
    <location>
        <begin position="705"/>
        <end position="722"/>
    </location>
</feature>
<dbReference type="AlphaFoldDB" id="A0A6A7BDC8"/>
<sequence length="771" mass="84110">MTSNAIIVFSQAGVRPPVYVTTSLSGWTILEMDAEKAQEDSEELVFKKEFVDIAEGSHQYKIRIGQDHWVLDESTESVPDEHGNLNNVVHIKAETAPSTIVSSEASNTETVSSTSEPKTSLAPVHDREESSMDVEDPRQLPTIPIPFVVVEKVEDKEHLPYGDLEPVPLPTDASKRAADAEPDFEEVKADSPVDPPMLKSPVVPLLVVEKTDDQPAHGDDFGEDATSAQKLAHKQRAADASPDRFVISAENPSSPTPGDDDAAPLSRHESSQADELTKAPSIDSIEEESAQSSTDQTSSGDIIHTPSDPDESQDNGESSGESLLSHELGSASQDSKHQDESDQGDTKKLDEAPLFSHETEVDDDRSLSDEDELDKAPLLSHETGFSDYKRSETITNSEFDEDDEENMEPQHHGPYENDDDVPLLPHERVSAVVSKTDFEDDEHFNLDKQPTFGYESDSPHPLFGGNVRPNYFRTRTNSSTLPHKLPRTDEDDDNLDDPSLEQFPTNRDQILERVKTIGLHLPEDEPVDNHIHSPQFSVLSQACSSAELAPVKSYTSLASVPEADNSDEEQEDDDVESLASPIMIGGASTRPFDRPSDAPLDAPKTPAAEESKQLQLPKISEPETASVRTAVSSEADSVGKHDGAKDTSSITAKLQDYIHLPVLPSKVLDTVAPSSPLEHIATTTVTNTNNIPHDSEVREHRKAPDTNTSTQDAQPNANTEEPNGTVVPTPAPAQQLAQQRHDSSFQNLIRIIAGSIGRFITACAGDRKKAR</sequence>
<feature type="compositionally biased region" description="Basic and acidic residues" evidence="1">
    <location>
        <begin position="334"/>
        <end position="351"/>
    </location>
</feature>
<feature type="compositionally biased region" description="Basic and acidic residues" evidence="1">
    <location>
        <begin position="266"/>
        <end position="277"/>
    </location>
</feature>
<feature type="region of interest" description="Disordered" evidence="1">
    <location>
        <begin position="681"/>
        <end position="741"/>
    </location>
</feature>
<feature type="compositionally biased region" description="Low complexity" evidence="1">
    <location>
        <begin position="316"/>
        <end position="332"/>
    </location>
</feature>
<evidence type="ECO:0000313" key="2">
    <source>
        <dbReference type="EMBL" id="KAF2852727.1"/>
    </source>
</evidence>
<dbReference type="InterPro" id="IPR013783">
    <property type="entry name" value="Ig-like_fold"/>
</dbReference>
<reference evidence="2" key="1">
    <citation type="submission" date="2020-01" db="EMBL/GenBank/DDBJ databases">
        <authorList>
            <consortium name="DOE Joint Genome Institute"/>
            <person name="Haridas S."/>
            <person name="Albert R."/>
            <person name="Binder M."/>
            <person name="Bloem J."/>
            <person name="Labutti K."/>
            <person name="Salamov A."/>
            <person name="Andreopoulos B."/>
            <person name="Baker S.E."/>
            <person name="Barry K."/>
            <person name="Bills G."/>
            <person name="Bluhm B.H."/>
            <person name="Cannon C."/>
            <person name="Castanera R."/>
            <person name="Culley D.E."/>
            <person name="Daum C."/>
            <person name="Ezra D."/>
            <person name="Gonzalez J.B."/>
            <person name="Henrissat B."/>
            <person name="Kuo A."/>
            <person name="Liang C."/>
            <person name="Lipzen A."/>
            <person name="Lutzoni F."/>
            <person name="Magnuson J."/>
            <person name="Mondo S."/>
            <person name="Nolan M."/>
            <person name="Ohm R."/>
            <person name="Pangilinan J."/>
            <person name="Park H.-J."/>
            <person name="Ramirez L."/>
            <person name="Alfaro M."/>
            <person name="Sun H."/>
            <person name="Tritt A."/>
            <person name="Yoshinaga Y."/>
            <person name="Zwiers L.-H."/>
            <person name="Turgeon B.G."/>
            <person name="Goodwin S.B."/>
            <person name="Spatafora J.W."/>
            <person name="Crous P.W."/>
            <person name="Grigoriev I.V."/>
        </authorList>
    </citation>
    <scope>NUCLEOTIDE SEQUENCE</scope>
    <source>
        <strain evidence="2">IPT5</strain>
    </source>
</reference>
<feature type="compositionally biased region" description="Acidic residues" evidence="1">
    <location>
        <begin position="398"/>
        <end position="407"/>
    </location>
</feature>
<organism evidence="2 3">
    <name type="scientific">Plenodomus tracheiphilus IPT5</name>
    <dbReference type="NCBI Taxonomy" id="1408161"/>
    <lineage>
        <taxon>Eukaryota</taxon>
        <taxon>Fungi</taxon>
        <taxon>Dikarya</taxon>
        <taxon>Ascomycota</taxon>
        <taxon>Pezizomycotina</taxon>
        <taxon>Dothideomycetes</taxon>
        <taxon>Pleosporomycetidae</taxon>
        <taxon>Pleosporales</taxon>
        <taxon>Pleosporineae</taxon>
        <taxon>Leptosphaeriaceae</taxon>
        <taxon>Plenodomus</taxon>
    </lineage>
</organism>
<dbReference type="CDD" id="cd02859">
    <property type="entry name" value="E_set_AMPKbeta_like_N"/>
    <property type="match status" value="1"/>
</dbReference>
<dbReference type="OrthoDB" id="5350410at2759"/>
<feature type="compositionally biased region" description="Acidic residues" evidence="1">
    <location>
        <begin position="489"/>
        <end position="499"/>
    </location>
</feature>
<keyword evidence="3" id="KW-1185">Reference proteome</keyword>
<feature type="compositionally biased region" description="Basic and acidic residues" evidence="1">
    <location>
        <begin position="173"/>
        <end position="191"/>
    </location>
</feature>
<protein>
    <submittedName>
        <fullName evidence="2">Uncharacterized protein</fullName>
    </submittedName>
</protein>
<dbReference type="Gene3D" id="2.60.40.10">
    <property type="entry name" value="Immunoglobulins"/>
    <property type="match status" value="1"/>
</dbReference>
<accession>A0A6A7BDC8</accession>
<dbReference type="Proteomes" id="UP000799423">
    <property type="component" value="Unassembled WGS sequence"/>
</dbReference>
<dbReference type="EMBL" id="MU006298">
    <property type="protein sequence ID" value="KAF2852727.1"/>
    <property type="molecule type" value="Genomic_DNA"/>
</dbReference>
<feature type="compositionally biased region" description="Basic and acidic residues" evidence="1">
    <location>
        <begin position="693"/>
        <end position="704"/>
    </location>
</feature>
<feature type="compositionally biased region" description="Polar residues" evidence="1">
    <location>
        <begin position="99"/>
        <end position="118"/>
    </location>
</feature>
<evidence type="ECO:0000256" key="1">
    <source>
        <dbReference type="SAM" id="MobiDB-lite"/>
    </source>
</evidence>
<gene>
    <name evidence="2" type="ORF">T440DRAFT_392489</name>
</gene>
<feature type="region of interest" description="Disordered" evidence="1">
    <location>
        <begin position="99"/>
        <end position="139"/>
    </location>
</feature>
<feature type="region of interest" description="Disordered" evidence="1">
    <location>
        <begin position="212"/>
        <end position="502"/>
    </location>
</feature>
<feature type="compositionally biased region" description="Polar residues" evidence="1">
    <location>
        <begin position="290"/>
        <end position="300"/>
    </location>
</feature>
<feature type="region of interest" description="Disordered" evidence="1">
    <location>
        <begin position="585"/>
        <end position="646"/>
    </location>
</feature>
<dbReference type="SUPFAM" id="SSF81296">
    <property type="entry name" value="E set domains"/>
    <property type="match status" value="1"/>
</dbReference>
<feature type="compositionally biased region" description="Basic and acidic residues" evidence="1">
    <location>
        <begin position="124"/>
        <end position="138"/>
    </location>
</feature>
<evidence type="ECO:0000313" key="3">
    <source>
        <dbReference type="Proteomes" id="UP000799423"/>
    </source>
</evidence>
<dbReference type="InterPro" id="IPR014756">
    <property type="entry name" value="Ig_E-set"/>
</dbReference>
<feature type="region of interest" description="Disordered" evidence="1">
    <location>
        <begin position="159"/>
        <end position="198"/>
    </location>
</feature>
<name>A0A6A7BDC8_9PLEO</name>